<accession>A0A238J978</accession>
<dbReference type="RefSeq" id="WP_166652653.1">
    <property type="nucleotide sequence ID" value="NZ_FXXP01000001.1"/>
</dbReference>
<name>A0A238J978_9RHOB</name>
<reference evidence="2" key="1">
    <citation type="submission" date="2017-05" db="EMBL/GenBank/DDBJ databases">
        <authorList>
            <person name="Rodrigo-Torres L."/>
            <person name="Arahal R. D."/>
            <person name="Lucena T."/>
        </authorList>
    </citation>
    <scope>NUCLEOTIDE SEQUENCE [LARGE SCALE GENOMIC DNA]</scope>
    <source>
        <strain evidence="2">CECT 8649</strain>
    </source>
</reference>
<gene>
    <name evidence="1" type="ORF">TRP8649_01374</name>
</gene>
<keyword evidence="2" id="KW-1185">Reference proteome</keyword>
<organism evidence="1 2">
    <name type="scientific">Pelagimonas phthalicica</name>
    <dbReference type="NCBI Taxonomy" id="1037362"/>
    <lineage>
        <taxon>Bacteria</taxon>
        <taxon>Pseudomonadati</taxon>
        <taxon>Pseudomonadota</taxon>
        <taxon>Alphaproteobacteria</taxon>
        <taxon>Rhodobacterales</taxon>
        <taxon>Roseobacteraceae</taxon>
        <taxon>Pelagimonas</taxon>
    </lineage>
</organism>
<dbReference type="Proteomes" id="UP000225972">
    <property type="component" value="Unassembled WGS sequence"/>
</dbReference>
<dbReference type="EMBL" id="FXXP01000001">
    <property type="protein sequence ID" value="SMX27271.1"/>
    <property type="molecule type" value="Genomic_DNA"/>
</dbReference>
<protein>
    <submittedName>
        <fullName evidence="1">Uncharacterized protein</fullName>
    </submittedName>
</protein>
<sequence length="49" mass="5840">MNTVKELRLFFKLLSENQRFARFTMRAVLFALWLWLAIQTIALIELLVA</sequence>
<proteinExistence type="predicted"/>
<evidence type="ECO:0000313" key="2">
    <source>
        <dbReference type="Proteomes" id="UP000225972"/>
    </source>
</evidence>
<evidence type="ECO:0000313" key="1">
    <source>
        <dbReference type="EMBL" id="SMX27271.1"/>
    </source>
</evidence>
<dbReference type="AlphaFoldDB" id="A0A238J978"/>